<dbReference type="InterPro" id="IPR013249">
    <property type="entry name" value="RNA_pol_sigma70_r4_t2"/>
</dbReference>
<dbReference type="InterPro" id="IPR000838">
    <property type="entry name" value="RNA_pol_sigma70_ECF_CS"/>
</dbReference>
<name>A0ABV2I2I1_9HYPH</name>
<dbReference type="PANTHER" id="PTHR43133:SF8">
    <property type="entry name" value="RNA POLYMERASE SIGMA FACTOR HI_1459-RELATED"/>
    <property type="match status" value="1"/>
</dbReference>
<keyword evidence="4 6" id="KW-0238">DNA-binding</keyword>
<organism evidence="9 10">
    <name type="scientific">Mesorhizobium shonense</name>
    <dbReference type="NCBI Taxonomy" id="1209948"/>
    <lineage>
        <taxon>Bacteria</taxon>
        <taxon>Pseudomonadati</taxon>
        <taxon>Pseudomonadota</taxon>
        <taxon>Alphaproteobacteria</taxon>
        <taxon>Hyphomicrobiales</taxon>
        <taxon>Phyllobacteriaceae</taxon>
        <taxon>Mesorhizobium</taxon>
    </lineage>
</organism>
<evidence type="ECO:0000313" key="10">
    <source>
        <dbReference type="Proteomes" id="UP001549036"/>
    </source>
</evidence>
<dbReference type="Proteomes" id="UP001549036">
    <property type="component" value="Unassembled WGS sequence"/>
</dbReference>
<evidence type="ECO:0000313" key="9">
    <source>
        <dbReference type="EMBL" id="MET3597109.1"/>
    </source>
</evidence>
<dbReference type="InterPro" id="IPR007627">
    <property type="entry name" value="RNA_pol_sigma70_r2"/>
</dbReference>
<dbReference type="RefSeq" id="WP_292372748.1">
    <property type="nucleotide sequence ID" value="NZ_JBEPLM010000020.1"/>
</dbReference>
<evidence type="ECO:0000256" key="4">
    <source>
        <dbReference type="ARBA" id="ARBA00023125"/>
    </source>
</evidence>
<proteinExistence type="inferred from homology"/>
<comment type="caution">
    <text evidence="9">The sequence shown here is derived from an EMBL/GenBank/DDBJ whole genome shotgun (WGS) entry which is preliminary data.</text>
</comment>
<evidence type="ECO:0000256" key="2">
    <source>
        <dbReference type="ARBA" id="ARBA00023015"/>
    </source>
</evidence>
<evidence type="ECO:0000259" key="8">
    <source>
        <dbReference type="Pfam" id="PF08281"/>
    </source>
</evidence>
<comment type="similarity">
    <text evidence="1 6">Belongs to the sigma-70 factor family. ECF subfamily.</text>
</comment>
<dbReference type="InterPro" id="IPR036388">
    <property type="entry name" value="WH-like_DNA-bd_sf"/>
</dbReference>
<keyword evidence="10" id="KW-1185">Reference proteome</keyword>
<accession>A0ABV2I2I1</accession>
<dbReference type="SUPFAM" id="SSF88659">
    <property type="entry name" value="Sigma3 and sigma4 domains of RNA polymerase sigma factors"/>
    <property type="match status" value="1"/>
</dbReference>
<sequence length="211" mass="23173">MRISRSPQRPRRRVAIAVPHEGSRCDDELLARVAAGSQPALAALMARHGRGLRTFAARYLGHAADAEDVVQEVFVTVWKQAARFDPKRGRASTWLYRITANRCIDQRRRRALRNFFGLDDIGEEPASPEADAEAATAARQELAIVRDGLSHLPARQRMALLLRAVGDLDVGAIAEVMGTSVGSAEQLLVRGRRALRDHLADAAAGRERKPS</sequence>
<keyword evidence="5 6" id="KW-0804">Transcription</keyword>
<dbReference type="PROSITE" id="PS01063">
    <property type="entry name" value="SIGMA70_ECF"/>
    <property type="match status" value="1"/>
</dbReference>
<dbReference type="Pfam" id="PF04542">
    <property type="entry name" value="Sigma70_r2"/>
    <property type="match status" value="1"/>
</dbReference>
<dbReference type="InterPro" id="IPR014284">
    <property type="entry name" value="RNA_pol_sigma-70_dom"/>
</dbReference>
<dbReference type="SUPFAM" id="SSF88946">
    <property type="entry name" value="Sigma2 domain of RNA polymerase sigma factors"/>
    <property type="match status" value="1"/>
</dbReference>
<evidence type="ECO:0000256" key="3">
    <source>
        <dbReference type="ARBA" id="ARBA00023082"/>
    </source>
</evidence>
<dbReference type="InterPro" id="IPR013324">
    <property type="entry name" value="RNA_pol_sigma_r3/r4-like"/>
</dbReference>
<evidence type="ECO:0000256" key="1">
    <source>
        <dbReference type="ARBA" id="ARBA00010641"/>
    </source>
</evidence>
<reference evidence="9 10" key="1">
    <citation type="submission" date="2024-06" db="EMBL/GenBank/DDBJ databases">
        <title>Genomic Encyclopedia of Type Strains, Phase IV (KMG-IV): sequencing the most valuable type-strain genomes for metagenomic binning, comparative biology and taxonomic classification.</title>
        <authorList>
            <person name="Goeker M."/>
        </authorList>
    </citation>
    <scope>NUCLEOTIDE SEQUENCE [LARGE SCALE GENOMIC DNA]</scope>
    <source>
        <strain evidence="9 10">DSM 29846</strain>
    </source>
</reference>
<protein>
    <recommendedName>
        <fullName evidence="6">RNA polymerase sigma factor</fullName>
    </recommendedName>
</protein>
<dbReference type="PANTHER" id="PTHR43133">
    <property type="entry name" value="RNA POLYMERASE ECF-TYPE SIGMA FACTO"/>
    <property type="match status" value="1"/>
</dbReference>
<feature type="domain" description="RNA polymerase sigma-70 region 2" evidence="7">
    <location>
        <begin position="44"/>
        <end position="111"/>
    </location>
</feature>
<evidence type="ECO:0000256" key="5">
    <source>
        <dbReference type="ARBA" id="ARBA00023163"/>
    </source>
</evidence>
<dbReference type="NCBIfam" id="TIGR02937">
    <property type="entry name" value="sigma70-ECF"/>
    <property type="match status" value="1"/>
</dbReference>
<feature type="domain" description="RNA polymerase sigma factor 70 region 4 type 2" evidence="8">
    <location>
        <begin position="145"/>
        <end position="195"/>
    </location>
</feature>
<dbReference type="Pfam" id="PF08281">
    <property type="entry name" value="Sigma70_r4_2"/>
    <property type="match status" value="1"/>
</dbReference>
<dbReference type="Gene3D" id="1.10.10.10">
    <property type="entry name" value="Winged helix-like DNA-binding domain superfamily/Winged helix DNA-binding domain"/>
    <property type="match status" value="1"/>
</dbReference>
<keyword evidence="2 6" id="KW-0805">Transcription regulation</keyword>
<dbReference type="InterPro" id="IPR013325">
    <property type="entry name" value="RNA_pol_sigma_r2"/>
</dbReference>
<dbReference type="Gene3D" id="1.10.1740.10">
    <property type="match status" value="1"/>
</dbReference>
<dbReference type="InterPro" id="IPR039425">
    <property type="entry name" value="RNA_pol_sigma-70-like"/>
</dbReference>
<evidence type="ECO:0000259" key="7">
    <source>
        <dbReference type="Pfam" id="PF04542"/>
    </source>
</evidence>
<dbReference type="EMBL" id="JBEPLM010000020">
    <property type="protein sequence ID" value="MET3597109.1"/>
    <property type="molecule type" value="Genomic_DNA"/>
</dbReference>
<keyword evidence="3 6" id="KW-0731">Sigma factor</keyword>
<gene>
    <name evidence="9" type="ORF">ABID26_006533</name>
</gene>
<dbReference type="CDD" id="cd06171">
    <property type="entry name" value="Sigma70_r4"/>
    <property type="match status" value="1"/>
</dbReference>
<evidence type="ECO:0000256" key="6">
    <source>
        <dbReference type="RuleBase" id="RU000716"/>
    </source>
</evidence>